<dbReference type="Pfam" id="PF00989">
    <property type="entry name" value="PAS"/>
    <property type="match status" value="1"/>
</dbReference>
<comment type="caution">
    <text evidence="17">The sequence shown here is derived from an EMBL/GenBank/DDBJ whole genome shotgun (WGS) entry which is preliminary data.</text>
</comment>
<keyword evidence="9" id="KW-0067">ATP-binding</keyword>
<evidence type="ECO:0000256" key="5">
    <source>
        <dbReference type="ARBA" id="ARBA00022553"/>
    </source>
</evidence>
<keyword evidence="7" id="KW-0547">Nucleotide-binding</keyword>
<feature type="domain" description="PAS" evidence="15">
    <location>
        <begin position="150"/>
        <end position="223"/>
    </location>
</feature>
<keyword evidence="4" id="KW-1003">Cell membrane</keyword>
<dbReference type="RefSeq" id="WP_200785887.1">
    <property type="nucleotide sequence ID" value="NZ_JAEDAO010000001.1"/>
</dbReference>
<dbReference type="SUPFAM" id="SSF55785">
    <property type="entry name" value="PYP-like sensor domain (PAS domain)"/>
    <property type="match status" value="1"/>
</dbReference>
<dbReference type="SUPFAM" id="SSF55874">
    <property type="entry name" value="ATPase domain of HSP90 chaperone/DNA topoisomerase II/histidine kinase"/>
    <property type="match status" value="1"/>
</dbReference>
<name>A0A934PV55_9BURK</name>
<dbReference type="CDD" id="cd00156">
    <property type="entry name" value="REC"/>
    <property type="match status" value="1"/>
</dbReference>
<feature type="domain" description="Response regulatory" evidence="14">
    <location>
        <begin position="16"/>
        <end position="132"/>
    </location>
</feature>
<dbReference type="CDD" id="cd00082">
    <property type="entry name" value="HisKA"/>
    <property type="match status" value="1"/>
</dbReference>
<gene>
    <name evidence="17" type="ORF">I8E28_00420</name>
</gene>
<dbReference type="Pfam" id="PF00072">
    <property type="entry name" value="Response_reg"/>
    <property type="match status" value="2"/>
</dbReference>
<keyword evidence="8" id="KW-0418">Kinase</keyword>
<dbReference type="EMBL" id="JAEDAO010000001">
    <property type="protein sequence ID" value="MBK0391039.1"/>
    <property type="molecule type" value="Genomic_DNA"/>
</dbReference>
<dbReference type="Gene3D" id="3.30.450.20">
    <property type="entry name" value="PAS domain"/>
    <property type="match status" value="1"/>
</dbReference>
<dbReference type="InterPro" id="IPR000700">
    <property type="entry name" value="PAS-assoc_C"/>
</dbReference>
<keyword evidence="18" id="KW-1185">Reference proteome</keyword>
<keyword evidence="5 12" id="KW-0597">Phosphoprotein</keyword>
<sequence length="662" mass="72029">MNEHLPENGSHERDLKVLLLEDSRFDAELLRETLLGSYPHAQLQVVRDEPGFVGALASGRYDVILSDYEIPGFSGDQALIEARAKNPRVPFIFVSGVIGEDNAVEMLKRGATDYVSKGRLVRLPLVIDRALREVSQREAREAAQVQLREANAVFARVVDSLRNYAVVLTDVRGTISSWNQAASEIFLQPREQMIGANFEVLFTPEDREAGVPRLEMAQALAHGKADDNRWMMRSDGLRLWAEGVVTPLYNDAGEHSGFSKIVRDATADYRDAEALRTAKEEAERASQAKDRFLAVLSHELRTPLSPIATAAHLLERTATVPPKYANLLPMIQRNVALEARLIEDLLDLTAISAGKVHLKPKTVDMHALVHVVLDMLDAQRRDKGIDVQLELRAPVPLVQADEARMQQVLWNLLRNAMKFSSDGGRVEVRTWQDDGQFVLEVADNGIGIEPEALPRIFSAFEQADLEVSQRFGGLGLGLAIARGLVAEHRGELTVSSAGRGQGATFTLRLRSQAADSAVQTVGHDRTASNDGGWKLLLVEDNQDAAETVVMFLESYGYQVTHVATCADAIRTAQRGTFDIVLTDLGLPDGSGIDVGRALSKSLPVVALSGYGATPDLQRSAMAGFAGHLVKPAEPQAIHAALQKALASRTAARPAVPAVSAAG</sequence>
<comment type="subcellular location">
    <subcellularLocation>
        <location evidence="2">Cell membrane</location>
    </subcellularLocation>
</comment>
<evidence type="ECO:0000313" key="18">
    <source>
        <dbReference type="Proteomes" id="UP000617041"/>
    </source>
</evidence>
<evidence type="ECO:0000259" key="13">
    <source>
        <dbReference type="PROSITE" id="PS50109"/>
    </source>
</evidence>
<dbReference type="SMART" id="SM00388">
    <property type="entry name" value="HisKA"/>
    <property type="match status" value="1"/>
</dbReference>
<feature type="domain" description="Response regulatory" evidence="14">
    <location>
        <begin position="534"/>
        <end position="645"/>
    </location>
</feature>
<dbReference type="InterPro" id="IPR005467">
    <property type="entry name" value="His_kinase_dom"/>
</dbReference>
<dbReference type="SUPFAM" id="SSF52172">
    <property type="entry name" value="CheY-like"/>
    <property type="match status" value="2"/>
</dbReference>
<dbReference type="InterPro" id="IPR035965">
    <property type="entry name" value="PAS-like_dom_sf"/>
</dbReference>
<evidence type="ECO:0000259" key="16">
    <source>
        <dbReference type="PROSITE" id="PS50113"/>
    </source>
</evidence>
<dbReference type="SMART" id="SM00091">
    <property type="entry name" value="PAS"/>
    <property type="match status" value="1"/>
</dbReference>
<dbReference type="InterPro" id="IPR036097">
    <property type="entry name" value="HisK_dim/P_sf"/>
</dbReference>
<feature type="modified residue" description="4-aspartylphosphate" evidence="12">
    <location>
        <position position="67"/>
    </location>
</feature>
<keyword evidence="10" id="KW-0902">Two-component regulatory system</keyword>
<dbReference type="FunFam" id="3.30.565.10:FF:000023">
    <property type="entry name" value="PAS domain-containing sensor histidine kinase"/>
    <property type="match status" value="1"/>
</dbReference>
<dbReference type="InterPro" id="IPR011006">
    <property type="entry name" value="CheY-like_superfamily"/>
</dbReference>
<dbReference type="PRINTS" id="PR00344">
    <property type="entry name" value="BCTRLSENSOR"/>
</dbReference>
<keyword evidence="11" id="KW-0472">Membrane</keyword>
<feature type="domain" description="PAC" evidence="16">
    <location>
        <begin position="225"/>
        <end position="277"/>
    </location>
</feature>
<dbReference type="Gene3D" id="3.30.565.10">
    <property type="entry name" value="Histidine kinase-like ATPase, C-terminal domain"/>
    <property type="match status" value="1"/>
</dbReference>
<dbReference type="Gene3D" id="1.10.287.130">
    <property type="match status" value="1"/>
</dbReference>
<evidence type="ECO:0000259" key="15">
    <source>
        <dbReference type="PROSITE" id="PS50112"/>
    </source>
</evidence>
<organism evidence="17 18">
    <name type="scientific">Ramlibacter algicola</name>
    <dbReference type="NCBI Taxonomy" id="2795217"/>
    <lineage>
        <taxon>Bacteria</taxon>
        <taxon>Pseudomonadati</taxon>
        <taxon>Pseudomonadota</taxon>
        <taxon>Betaproteobacteria</taxon>
        <taxon>Burkholderiales</taxon>
        <taxon>Comamonadaceae</taxon>
        <taxon>Ramlibacter</taxon>
    </lineage>
</organism>
<evidence type="ECO:0000256" key="4">
    <source>
        <dbReference type="ARBA" id="ARBA00022475"/>
    </source>
</evidence>
<dbReference type="Gene3D" id="3.40.50.2300">
    <property type="match status" value="2"/>
</dbReference>
<dbReference type="EC" id="2.7.13.3" evidence="3"/>
<evidence type="ECO:0000256" key="9">
    <source>
        <dbReference type="ARBA" id="ARBA00022840"/>
    </source>
</evidence>
<dbReference type="GO" id="GO:0000155">
    <property type="term" value="F:phosphorelay sensor kinase activity"/>
    <property type="evidence" value="ECO:0007669"/>
    <property type="project" value="InterPro"/>
</dbReference>
<accession>A0A934PV55</accession>
<reference evidence="17" key="1">
    <citation type="submission" date="2020-12" db="EMBL/GenBank/DDBJ databases">
        <title>Ramlibacter sp. nov., isolated from a freshwater alga, Cryptomonas.</title>
        <authorList>
            <person name="Kim H.M."/>
            <person name="Jeon C.O."/>
        </authorList>
    </citation>
    <scope>NUCLEOTIDE SEQUENCE</scope>
    <source>
        <strain evidence="17">CrO1</strain>
    </source>
</reference>
<dbReference type="SMART" id="SM00387">
    <property type="entry name" value="HATPase_c"/>
    <property type="match status" value="1"/>
</dbReference>
<dbReference type="Proteomes" id="UP000617041">
    <property type="component" value="Unassembled WGS sequence"/>
</dbReference>
<dbReference type="Pfam" id="PF02518">
    <property type="entry name" value="HATPase_c"/>
    <property type="match status" value="1"/>
</dbReference>
<comment type="catalytic activity">
    <reaction evidence="1">
        <text>ATP + protein L-histidine = ADP + protein N-phospho-L-histidine.</text>
        <dbReference type="EC" id="2.7.13.3"/>
    </reaction>
</comment>
<dbReference type="InterPro" id="IPR004358">
    <property type="entry name" value="Sig_transdc_His_kin-like_C"/>
</dbReference>
<evidence type="ECO:0000256" key="8">
    <source>
        <dbReference type="ARBA" id="ARBA00022777"/>
    </source>
</evidence>
<evidence type="ECO:0000256" key="7">
    <source>
        <dbReference type="ARBA" id="ARBA00022741"/>
    </source>
</evidence>
<dbReference type="InterPro" id="IPR000014">
    <property type="entry name" value="PAS"/>
</dbReference>
<evidence type="ECO:0000256" key="11">
    <source>
        <dbReference type="ARBA" id="ARBA00023136"/>
    </source>
</evidence>
<feature type="modified residue" description="4-aspartylphosphate" evidence="12">
    <location>
        <position position="583"/>
    </location>
</feature>
<dbReference type="Pfam" id="PF00512">
    <property type="entry name" value="HisKA"/>
    <property type="match status" value="1"/>
</dbReference>
<dbReference type="InterPro" id="IPR003594">
    <property type="entry name" value="HATPase_dom"/>
</dbReference>
<dbReference type="PROSITE" id="PS50110">
    <property type="entry name" value="RESPONSE_REGULATORY"/>
    <property type="match status" value="2"/>
</dbReference>
<dbReference type="GO" id="GO:0005886">
    <property type="term" value="C:plasma membrane"/>
    <property type="evidence" value="ECO:0007669"/>
    <property type="project" value="UniProtKB-SubCell"/>
</dbReference>
<dbReference type="PROSITE" id="PS50113">
    <property type="entry name" value="PAC"/>
    <property type="match status" value="1"/>
</dbReference>
<dbReference type="PANTHER" id="PTHR43047">
    <property type="entry name" value="TWO-COMPONENT HISTIDINE PROTEIN KINASE"/>
    <property type="match status" value="1"/>
</dbReference>
<protein>
    <recommendedName>
        <fullName evidence="3">histidine kinase</fullName>
        <ecNumber evidence="3">2.7.13.3</ecNumber>
    </recommendedName>
</protein>
<evidence type="ECO:0000256" key="12">
    <source>
        <dbReference type="PROSITE-ProRule" id="PRU00169"/>
    </source>
</evidence>
<keyword evidence="6" id="KW-0808">Transferase</keyword>
<dbReference type="SUPFAM" id="SSF47384">
    <property type="entry name" value="Homodimeric domain of signal transducing histidine kinase"/>
    <property type="match status" value="1"/>
</dbReference>
<evidence type="ECO:0000256" key="1">
    <source>
        <dbReference type="ARBA" id="ARBA00000085"/>
    </source>
</evidence>
<dbReference type="AlphaFoldDB" id="A0A934PV55"/>
<dbReference type="InterPro" id="IPR036890">
    <property type="entry name" value="HATPase_C_sf"/>
</dbReference>
<dbReference type="InterPro" id="IPR001789">
    <property type="entry name" value="Sig_transdc_resp-reg_receiver"/>
</dbReference>
<evidence type="ECO:0000256" key="10">
    <source>
        <dbReference type="ARBA" id="ARBA00023012"/>
    </source>
</evidence>
<evidence type="ECO:0000256" key="3">
    <source>
        <dbReference type="ARBA" id="ARBA00012438"/>
    </source>
</evidence>
<dbReference type="CDD" id="cd00130">
    <property type="entry name" value="PAS"/>
    <property type="match status" value="1"/>
</dbReference>
<dbReference type="InterPro" id="IPR003661">
    <property type="entry name" value="HisK_dim/P_dom"/>
</dbReference>
<proteinExistence type="predicted"/>
<evidence type="ECO:0000256" key="2">
    <source>
        <dbReference type="ARBA" id="ARBA00004236"/>
    </source>
</evidence>
<evidence type="ECO:0000256" key="6">
    <source>
        <dbReference type="ARBA" id="ARBA00022679"/>
    </source>
</evidence>
<dbReference type="NCBIfam" id="TIGR00229">
    <property type="entry name" value="sensory_box"/>
    <property type="match status" value="1"/>
</dbReference>
<evidence type="ECO:0000259" key="14">
    <source>
        <dbReference type="PROSITE" id="PS50110"/>
    </source>
</evidence>
<evidence type="ECO:0000313" key="17">
    <source>
        <dbReference type="EMBL" id="MBK0391039.1"/>
    </source>
</evidence>
<dbReference type="SMART" id="SM00448">
    <property type="entry name" value="REC"/>
    <property type="match status" value="2"/>
</dbReference>
<dbReference type="PROSITE" id="PS50112">
    <property type="entry name" value="PAS"/>
    <property type="match status" value="1"/>
</dbReference>
<dbReference type="PROSITE" id="PS50109">
    <property type="entry name" value="HIS_KIN"/>
    <property type="match status" value="1"/>
</dbReference>
<dbReference type="GO" id="GO:0005524">
    <property type="term" value="F:ATP binding"/>
    <property type="evidence" value="ECO:0007669"/>
    <property type="project" value="UniProtKB-KW"/>
</dbReference>
<dbReference type="InterPro" id="IPR013767">
    <property type="entry name" value="PAS_fold"/>
</dbReference>
<feature type="domain" description="Histidine kinase" evidence="13">
    <location>
        <begin position="295"/>
        <end position="513"/>
    </location>
</feature>